<comment type="caution">
    <text evidence="7">The sequence shown here is derived from an EMBL/GenBank/DDBJ whole genome shotgun (WGS) entry which is preliminary data.</text>
</comment>
<feature type="domain" description="CobQ/CobB/MinD/ParA nucleotide binding" evidence="6">
    <location>
        <begin position="576"/>
        <end position="620"/>
    </location>
</feature>
<accession>A0ABU5EUZ6</accession>
<evidence type="ECO:0000259" key="6">
    <source>
        <dbReference type="Pfam" id="PF01656"/>
    </source>
</evidence>
<name>A0ABU5EUZ6_9BACT</name>
<keyword evidence="5" id="KW-1133">Transmembrane helix</keyword>
<protein>
    <recommendedName>
        <fullName evidence="6">CobQ/CobB/MinD/ParA nucleotide binding domain-containing protein</fullName>
    </recommendedName>
</protein>
<feature type="coiled-coil region" evidence="3">
    <location>
        <begin position="267"/>
        <end position="294"/>
    </location>
</feature>
<evidence type="ECO:0000256" key="4">
    <source>
        <dbReference type="SAM" id="MobiDB-lite"/>
    </source>
</evidence>
<dbReference type="CDD" id="cd05387">
    <property type="entry name" value="BY-kinase"/>
    <property type="match status" value="1"/>
</dbReference>
<organism evidence="7 8">
    <name type="scientific">Gemmata algarum</name>
    <dbReference type="NCBI Taxonomy" id="2975278"/>
    <lineage>
        <taxon>Bacteria</taxon>
        <taxon>Pseudomonadati</taxon>
        <taxon>Planctomycetota</taxon>
        <taxon>Planctomycetia</taxon>
        <taxon>Gemmatales</taxon>
        <taxon>Gemmataceae</taxon>
        <taxon>Gemmata</taxon>
    </lineage>
</organism>
<dbReference type="InterPro" id="IPR027417">
    <property type="entry name" value="P-loop_NTPase"/>
</dbReference>
<dbReference type="Gene3D" id="3.40.50.300">
    <property type="entry name" value="P-loop containing nucleotide triphosphate hydrolases"/>
    <property type="match status" value="1"/>
</dbReference>
<evidence type="ECO:0000313" key="8">
    <source>
        <dbReference type="Proteomes" id="UP001272242"/>
    </source>
</evidence>
<dbReference type="PANTHER" id="PTHR32309:SF13">
    <property type="entry name" value="FERRIC ENTEROBACTIN TRANSPORT PROTEIN FEPE"/>
    <property type="match status" value="1"/>
</dbReference>
<evidence type="ECO:0000256" key="2">
    <source>
        <dbReference type="ARBA" id="ARBA00022840"/>
    </source>
</evidence>
<keyword evidence="3" id="KW-0175">Coiled coil</keyword>
<dbReference type="SUPFAM" id="SSF52540">
    <property type="entry name" value="P-loop containing nucleoside triphosphate hydrolases"/>
    <property type="match status" value="1"/>
</dbReference>
<dbReference type="PANTHER" id="PTHR32309">
    <property type="entry name" value="TYROSINE-PROTEIN KINASE"/>
    <property type="match status" value="1"/>
</dbReference>
<proteinExistence type="predicted"/>
<feature type="transmembrane region" description="Helical" evidence="5">
    <location>
        <begin position="44"/>
        <end position="67"/>
    </location>
</feature>
<feature type="compositionally biased region" description="Pro residues" evidence="4">
    <location>
        <begin position="12"/>
        <end position="21"/>
    </location>
</feature>
<dbReference type="Pfam" id="PF01656">
    <property type="entry name" value="CbiA"/>
    <property type="match status" value="1"/>
</dbReference>
<evidence type="ECO:0000256" key="1">
    <source>
        <dbReference type="ARBA" id="ARBA00022741"/>
    </source>
</evidence>
<keyword evidence="1" id="KW-0547">Nucleotide-binding</keyword>
<dbReference type="EMBL" id="JAXBLV010000077">
    <property type="protein sequence ID" value="MDY3559015.1"/>
    <property type="molecule type" value="Genomic_DNA"/>
</dbReference>
<keyword evidence="5" id="KW-0812">Transmembrane</keyword>
<gene>
    <name evidence="7" type="ORF">R5W23_006205</name>
</gene>
<reference evidence="8" key="1">
    <citation type="journal article" date="2023" name="Mar. Drugs">
        <title>Gemmata algarum, a Novel Planctomycete Isolated from an Algal Mat, Displays Antimicrobial Activity.</title>
        <authorList>
            <person name="Kumar G."/>
            <person name="Kallscheuer N."/>
            <person name="Kashif M."/>
            <person name="Ahamad S."/>
            <person name="Jagadeeshwari U."/>
            <person name="Pannikurungottu S."/>
            <person name="Haufschild T."/>
            <person name="Kabuu M."/>
            <person name="Sasikala C."/>
            <person name="Jogler C."/>
            <person name="Ramana C."/>
        </authorList>
    </citation>
    <scope>NUCLEOTIDE SEQUENCE [LARGE SCALE GENOMIC DNA]</scope>
    <source>
        <strain evidence="8">JC673</strain>
    </source>
</reference>
<dbReference type="InterPro" id="IPR050445">
    <property type="entry name" value="Bact_polysacc_biosynth/exp"/>
</dbReference>
<keyword evidence="8" id="KW-1185">Reference proteome</keyword>
<feature type="region of interest" description="Disordered" evidence="4">
    <location>
        <begin position="1"/>
        <end position="28"/>
    </location>
</feature>
<evidence type="ECO:0000256" key="3">
    <source>
        <dbReference type="SAM" id="Coils"/>
    </source>
</evidence>
<dbReference type="InterPro" id="IPR002586">
    <property type="entry name" value="CobQ/CobB/MinD/ParA_Nub-bd_dom"/>
</dbReference>
<evidence type="ECO:0000313" key="7">
    <source>
        <dbReference type="EMBL" id="MDY3559015.1"/>
    </source>
</evidence>
<dbReference type="InterPro" id="IPR005702">
    <property type="entry name" value="Wzc-like_C"/>
</dbReference>
<dbReference type="RefSeq" id="WP_320685855.1">
    <property type="nucleotide sequence ID" value="NZ_JAXBLV010000077.1"/>
</dbReference>
<keyword evidence="2" id="KW-0067">ATP-binding</keyword>
<sequence length="751" mass="81682">MTGPTFATHAPASPPRAPRPAPKTGERPDDAAGARILVYLKLHWLMVLFCGTLIGAAGAAVAWELLASKYESYGLFRVSAVPLNVVNQNSNSQPRADFSTYVKTQLTLLKSESVLNAALRDIKDLPTIKAQKDPLKFLDEELVASWPDQSEVIRITFKGHEPDDARKIINAVQKAFVERVQEQNALQTQKLLEQVREARDQMERTVRNEMPTGKTGPGVVRAGGTAAPGALPVAPAAPGAAPAPTPGLTQMDRAIYALEPGLLIKNVHARRAEIERLTLDLNALKRKQDVLQSKLKAIQDGDVSPLVRERVEADADVDAARRLMVGAHIDWTKHARNSADPSGPAIQKFQQIYEAYEKRYKALKEDKIKTIEGVRKLQEATPIVQELQAVVFRAQENEEKQKEAEKALALLEKYWAELPPLEKSGVTQARFDREKEYKLEDSVLLVSDSIFRDTAQKFYLTQLEIAAPARISVLQQASTPTQKDTKKQLLGTGFASVIGFVLMGLGVVGYETVSRRVSSLADVRAAAPAPVVGVIPGLPADAAGKDPVRRAAANEAIDKLRAYVSQTWLSRGATAIAVTSPIGDEGKAFTAFGLASSLAQAGYRTLLVDFDLREPAIHPYAGVPNAAGVCELLRAETDVRSVVQFLPSGLHLLPAGKWSDEARKAATGEKLEALLAKLREPYDCVVIHGHALLTVAESVEVARRCEAVLLCARYRETAAPLLKRAAERVATMEIPFSGVVYVGATEQEALC</sequence>
<dbReference type="Proteomes" id="UP001272242">
    <property type="component" value="Unassembled WGS sequence"/>
</dbReference>
<evidence type="ECO:0000256" key="5">
    <source>
        <dbReference type="SAM" id="Phobius"/>
    </source>
</evidence>
<keyword evidence="5" id="KW-0472">Membrane</keyword>